<organism evidence="2 3">
    <name type="scientific">Gregarina niphandrodes</name>
    <name type="common">Septate eugregarine</name>
    <dbReference type="NCBI Taxonomy" id="110365"/>
    <lineage>
        <taxon>Eukaryota</taxon>
        <taxon>Sar</taxon>
        <taxon>Alveolata</taxon>
        <taxon>Apicomplexa</taxon>
        <taxon>Conoidasida</taxon>
        <taxon>Gregarinasina</taxon>
        <taxon>Eugregarinorida</taxon>
        <taxon>Gregarinidae</taxon>
        <taxon>Gregarina</taxon>
    </lineage>
</organism>
<feature type="compositionally biased region" description="Basic and acidic residues" evidence="1">
    <location>
        <begin position="175"/>
        <end position="193"/>
    </location>
</feature>
<dbReference type="GeneID" id="22914496"/>
<gene>
    <name evidence="2" type="ORF">GNI_128350</name>
</gene>
<name>A0A023B1R8_GRENI</name>
<feature type="compositionally biased region" description="Basic and acidic residues" evidence="1">
    <location>
        <begin position="66"/>
        <end position="89"/>
    </location>
</feature>
<feature type="region of interest" description="Disordered" evidence="1">
    <location>
        <begin position="358"/>
        <end position="439"/>
    </location>
</feature>
<dbReference type="Proteomes" id="UP000019763">
    <property type="component" value="Unassembled WGS sequence"/>
</dbReference>
<comment type="caution">
    <text evidence="2">The sequence shown here is derived from an EMBL/GenBank/DDBJ whole genome shotgun (WGS) entry which is preliminary data.</text>
</comment>
<feature type="compositionally biased region" description="Basic and acidic residues" evidence="1">
    <location>
        <begin position="16"/>
        <end position="46"/>
    </location>
</feature>
<reference evidence="2" key="1">
    <citation type="submission" date="2013-12" db="EMBL/GenBank/DDBJ databases">
        <authorList>
            <person name="Omoto C.K."/>
            <person name="Sibley D."/>
            <person name="Venepally P."/>
            <person name="Hadjithomas M."/>
            <person name="Karamycheva S."/>
            <person name="Brunk B."/>
            <person name="Roos D."/>
            <person name="Caler E."/>
            <person name="Lorenzi H."/>
        </authorList>
    </citation>
    <scope>NUCLEOTIDE SEQUENCE</scope>
</reference>
<feature type="compositionally biased region" description="Polar residues" evidence="1">
    <location>
        <begin position="224"/>
        <end position="238"/>
    </location>
</feature>
<evidence type="ECO:0000313" key="2">
    <source>
        <dbReference type="EMBL" id="EZG48823.1"/>
    </source>
</evidence>
<dbReference type="VEuPathDB" id="CryptoDB:GNI_128350"/>
<dbReference type="EMBL" id="AFNH02000958">
    <property type="protein sequence ID" value="EZG48823.1"/>
    <property type="molecule type" value="Genomic_DNA"/>
</dbReference>
<evidence type="ECO:0000313" key="3">
    <source>
        <dbReference type="Proteomes" id="UP000019763"/>
    </source>
</evidence>
<keyword evidence="3" id="KW-1185">Reference proteome</keyword>
<feature type="region of interest" description="Disordered" evidence="1">
    <location>
        <begin position="117"/>
        <end position="346"/>
    </location>
</feature>
<feature type="compositionally biased region" description="Polar residues" evidence="1">
    <location>
        <begin position="195"/>
        <end position="206"/>
    </location>
</feature>
<sequence length="603" mass="66430">MPEGLDTRTLGTPADGQDRLREEEAQDRVREEDHPGVRHSSRENSHRYVSAPVVRRRQRNEPYGSVDRRMQERRRDRRRDEHDRRRGRELNPGSSWQCPSCSQARQLAEELLAVLKHSEDRGTIPPESITPGHISRGRIPPPNDLESDNDSFQGDIEMLQKHETDCYDSQGSSDESFKKRGNPREEEHEEKQHRLQTNRLGPNASHSRPEKPAGKSATAGKSFPRNSYSDTTRLNSECTEAIRNGSAANRLDPSLDPSVALPSSPIPSGPVPGELGPSGSGLWEFSPSPDSPLVFTSPWCPDTPGTITYLRPPSSSEREPVDPPTVEPPALSPEEPTPTLEGSLVDRAAVEANAVWSPVFESQESPSPASSNSKADELSKARKAPSPRRGTPAPGHRSKAVNVRLGRGRGKELMTTGGTRVGGTRMGGTRMGGTRMEGTRMGDTITQNLAYAGVRNEARNEHPQDEEARDEGAGGEVSGAVQVGQDQVGQGQVGQDYVIDGYVIPALDAVRERLLLCLSHNVGTGRRNPRVTCPITGVDLVVSARKSLRVRRWRPWCEHCLITHPPQTFSSTKDTAMELMVLILHSCQLPTKFDPRFFSDLFN</sequence>
<feature type="compositionally biased region" description="Polar residues" evidence="1">
    <location>
        <begin position="92"/>
        <end position="101"/>
    </location>
</feature>
<feature type="compositionally biased region" description="Gly residues" evidence="1">
    <location>
        <begin position="419"/>
        <end position="431"/>
    </location>
</feature>
<dbReference type="AlphaFoldDB" id="A0A023B1R8"/>
<accession>A0A023B1R8</accession>
<protein>
    <submittedName>
        <fullName evidence="2">Uncharacterized protein</fullName>
    </submittedName>
</protein>
<evidence type="ECO:0000256" key="1">
    <source>
        <dbReference type="SAM" id="MobiDB-lite"/>
    </source>
</evidence>
<dbReference type="RefSeq" id="XP_011132075.1">
    <property type="nucleotide sequence ID" value="XM_011133773.1"/>
</dbReference>
<feature type="compositionally biased region" description="Low complexity" evidence="1">
    <location>
        <begin position="361"/>
        <end position="373"/>
    </location>
</feature>
<proteinExistence type="predicted"/>
<feature type="compositionally biased region" description="Pro residues" evidence="1">
    <location>
        <begin position="322"/>
        <end position="331"/>
    </location>
</feature>
<feature type="region of interest" description="Disordered" evidence="1">
    <location>
        <begin position="1"/>
        <end position="101"/>
    </location>
</feature>